<dbReference type="EMBL" id="CP118376">
    <property type="protein sequence ID" value="WFD43115.1"/>
    <property type="molecule type" value="Genomic_DNA"/>
</dbReference>
<evidence type="ECO:0000256" key="1">
    <source>
        <dbReference type="SAM" id="MobiDB-lite"/>
    </source>
</evidence>
<feature type="compositionally biased region" description="Basic and acidic residues" evidence="1">
    <location>
        <begin position="26"/>
        <end position="35"/>
    </location>
</feature>
<evidence type="ECO:0000259" key="2">
    <source>
        <dbReference type="PROSITE" id="PS50097"/>
    </source>
</evidence>
<dbReference type="InterPro" id="IPR000210">
    <property type="entry name" value="BTB/POZ_dom"/>
</dbReference>
<organism evidence="3 4">
    <name type="scientific">Malassezia psittaci</name>
    <dbReference type="NCBI Taxonomy" id="1821823"/>
    <lineage>
        <taxon>Eukaryota</taxon>
        <taxon>Fungi</taxon>
        <taxon>Dikarya</taxon>
        <taxon>Basidiomycota</taxon>
        <taxon>Ustilaginomycotina</taxon>
        <taxon>Malasseziomycetes</taxon>
        <taxon>Malasseziales</taxon>
        <taxon>Malasseziaceae</taxon>
        <taxon>Malassezia</taxon>
    </lineage>
</organism>
<evidence type="ECO:0000313" key="4">
    <source>
        <dbReference type="Proteomes" id="UP001214628"/>
    </source>
</evidence>
<evidence type="ECO:0000313" key="3">
    <source>
        <dbReference type="EMBL" id="WFD43115.1"/>
    </source>
</evidence>
<dbReference type="CDD" id="cd18186">
    <property type="entry name" value="BTB_POZ_ZBTB_KLHL-like"/>
    <property type="match status" value="1"/>
</dbReference>
<feature type="region of interest" description="Disordered" evidence="1">
    <location>
        <begin position="144"/>
        <end position="410"/>
    </location>
</feature>
<feature type="compositionally biased region" description="Basic and acidic residues" evidence="1">
    <location>
        <begin position="967"/>
        <end position="978"/>
    </location>
</feature>
<dbReference type="AlphaFoldDB" id="A0AAF0F943"/>
<reference evidence="3" key="1">
    <citation type="submission" date="2023-02" db="EMBL/GenBank/DDBJ databases">
        <title>Mating type loci evolution in Malassezia.</title>
        <authorList>
            <person name="Coelho M.A."/>
        </authorList>
    </citation>
    <scope>NUCLEOTIDE SEQUENCE</scope>
    <source>
        <strain evidence="3">CBS 14136</strain>
    </source>
</reference>
<proteinExistence type="predicted"/>
<feature type="compositionally biased region" description="Basic and acidic residues" evidence="1">
    <location>
        <begin position="144"/>
        <end position="156"/>
    </location>
</feature>
<dbReference type="InterPro" id="IPR011333">
    <property type="entry name" value="SKP1/BTB/POZ_sf"/>
</dbReference>
<feature type="compositionally biased region" description="Polar residues" evidence="1">
    <location>
        <begin position="236"/>
        <end position="246"/>
    </location>
</feature>
<dbReference type="Proteomes" id="UP001214628">
    <property type="component" value="Chromosome 2"/>
</dbReference>
<dbReference type="PROSITE" id="PS50097">
    <property type="entry name" value="BTB"/>
    <property type="match status" value="1"/>
</dbReference>
<feature type="compositionally biased region" description="Low complexity" evidence="1">
    <location>
        <begin position="299"/>
        <end position="314"/>
    </location>
</feature>
<dbReference type="PANTHER" id="PTHR24413">
    <property type="entry name" value="SPECKLE-TYPE POZ PROTEIN"/>
    <property type="match status" value="1"/>
</dbReference>
<feature type="region of interest" description="Disordered" evidence="1">
    <location>
        <begin position="897"/>
        <end position="992"/>
    </location>
</feature>
<feature type="compositionally biased region" description="Low complexity" evidence="1">
    <location>
        <begin position="223"/>
        <end position="235"/>
    </location>
</feature>
<dbReference type="SUPFAM" id="SSF54695">
    <property type="entry name" value="POZ domain"/>
    <property type="match status" value="1"/>
</dbReference>
<accession>A0AAF0F943</accession>
<feature type="compositionally biased region" description="Polar residues" evidence="1">
    <location>
        <begin position="335"/>
        <end position="349"/>
    </location>
</feature>
<sequence>MREGPTSPTPLHGPRQMHTRSGLNRAAERAADRPRTTRSTSPADTMTESDTDSDSRELILPTNLREIRMRAAAARRVQSHSNLQQETHARASPVEPTPIVQATNTDRPPRALPRVPTNIPQHPDLPTQLSSAMSVSHLLSARFRETTPRRSSHDAHMPTSWSSEPANGRPAPALTPSPELPQPGLWGLGAAITEPGRSSPLSNTNQAETHPNESNTYRQQPDTSQTQATQNAQSSLHDNSQSTLESLITPHDSAFGQTHSTSSSQAADTANAASVTQTNTAAAQQAELASSEHPTSELDSSTPTPPASTTTSITPDDDQHLSAAQALARAPGSGTAATSRRNATNPSTQSEDRELPGAFPMLTSPVPAQGSTLATTSTSSRTSQTRRESRRERRRNQPNNTLLAALSTPATGPGNLLPSLYGYFSDEPAPTALRPAGVSYGANGNARMHNWRSATNLDSAGYQATDETIGRMHPGLMERILASGPSISNLHPVETNLIMSPGAGARATAAQLRKSEVQPGSVAFPAGSLSELGHNPQSRRRDAQLSRKFEENAMLSFSWTIEQASIFANQVIHGQDKHEAWSMYPLFGDEQWRLELTRTVVEGCGALTLHLTCLTMMRIAFHAELPTQVMIGIRTPQQLHRAPSMLTSDYVWREFVSFKFDGRNDTLSFAHFPDLVNLCKETPVCEQDALELVVQIASGPSILPEHNEERALDMRLPFETPSSVQVPRTLLTALANLVDDAGTGDLMILVREKGLQQRPTEELASSVGLKTFVHPWPTGTPPPLSMDDLEPEVYVRDRVLWAHASVLRARSEFFDTMLDSSFSESAQHDAGGHAFGQTWRRPYRILRIPDADYVTLYWFLRYLYTEEVQLLSNEDIQAVILDDHWILGQEGTSNRPDWKWRPVGSSMDDDSLSSISPGGLGDTSMQRNAQSRTPLMTSATTNPTLTDLQSGRNVEITTNAQNGTPECKPKTMQRERSKSSSSAYASDPHPHPPMLSVPPASALALYRLAHRYNIPTLCDLTTAHIIAQLTPKNATNYLLCTALFDQLQYAVQNYIFQHWTEVSSSEQFELCCDQVSEGEWGPTAGRALASLMRNLRQAGTQA</sequence>
<feature type="compositionally biased region" description="Polar residues" evidence="1">
    <location>
        <begin position="255"/>
        <end position="268"/>
    </location>
</feature>
<feature type="region of interest" description="Disordered" evidence="1">
    <location>
        <begin position="1"/>
        <end position="59"/>
    </location>
</feature>
<gene>
    <name evidence="3" type="ORF">MPSI1_001768</name>
</gene>
<keyword evidence="4" id="KW-1185">Reference proteome</keyword>
<feature type="compositionally biased region" description="Polar residues" evidence="1">
    <location>
        <begin position="923"/>
        <end position="964"/>
    </location>
</feature>
<name>A0AAF0F943_9BASI</name>
<feature type="compositionally biased region" description="Low complexity" evidence="1">
    <location>
        <begin position="269"/>
        <end position="292"/>
    </location>
</feature>
<feature type="domain" description="BTB" evidence="2">
    <location>
        <begin position="787"/>
        <end position="872"/>
    </location>
</feature>
<dbReference type="Gene3D" id="3.30.710.10">
    <property type="entry name" value="Potassium Channel Kv1.1, Chain A"/>
    <property type="match status" value="1"/>
</dbReference>
<feature type="region of interest" description="Disordered" evidence="1">
    <location>
        <begin position="75"/>
        <end position="114"/>
    </location>
</feature>
<protein>
    <recommendedName>
        <fullName evidence="2">BTB domain-containing protein</fullName>
    </recommendedName>
</protein>
<feature type="compositionally biased region" description="Polar residues" evidence="1">
    <location>
        <begin position="199"/>
        <end position="222"/>
    </location>
</feature>
<dbReference type="Pfam" id="PF00651">
    <property type="entry name" value="BTB"/>
    <property type="match status" value="1"/>
</dbReference>